<sequence length="458" mass="48306">MVSVRRAALPAPRRAAHRARSAGSGTPRRALVHFALAGVLTVVLIAVAGAFVSRTAAEGQALDGARRLNGVLARTVVEPHLRDGLLTGDPAALAAMRDAARLLTGGPVQRMKLWTADGRVVYSDDERLIGRQYPLGLDEAEVLVTGEAAAEISDLSRAENDLEHDLGTLLEVYRPVHTPSGQVLLFETYMPLSSVAARTSAIWLQFLPITIGALVLLQLVQFPLAVRLARQTARARRERELMLHRSLAASDAERRRIAADLHDGVVQDLAATSMALAGSAIEADQAGNRAESGRLHLAADSVRSAIRSLRSLVVDIHPPNLRRTGLAAALGDLAETTTARGVMATLVIDDGATRRLSCSAEQFAFRVAQEALRNVVAHAGASAVDVRLGRRPGPDGDVLTLAVNDDGVGFDPAAAVSDDRPHLGLRLLDDLAGDVGGRIEVSSAPGAGTAVTMEVPVS</sequence>
<dbReference type="RefSeq" id="WP_311556722.1">
    <property type="nucleotide sequence ID" value="NZ_JAVREJ010000008.1"/>
</dbReference>
<dbReference type="Proteomes" id="UP001183202">
    <property type="component" value="Unassembled WGS sequence"/>
</dbReference>
<keyword evidence="8 10" id="KW-0472">Membrane</keyword>
<dbReference type="PANTHER" id="PTHR24421">
    <property type="entry name" value="NITRATE/NITRITE SENSOR PROTEIN NARX-RELATED"/>
    <property type="match status" value="1"/>
</dbReference>
<evidence type="ECO:0000256" key="9">
    <source>
        <dbReference type="SAM" id="MobiDB-lite"/>
    </source>
</evidence>
<dbReference type="InterPro" id="IPR005467">
    <property type="entry name" value="His_kinase_dom"/>
</dbReference>
<proteinExistence type="predicted"/>
<evidence type="ECO:0000256" key="7">
    <source>
        <dbReference type="ARBA" id="ARBA00023012"/>
    </source>
</evidence>
<comment type="caution">
    <text evidence="12">The sequence shown here is derived from an EMBL/GenBank/DDBJ whole genome shotgun (WGS) entry which is preliminary data.</text>
</comment>
<keyword evidence="3" id="KW-0808">Transferase</keyword>
<reference evidence="13" key="1">
    <citation type="submission" date="2023-07" db="EMBL/GenBank/DDBJ databases">
        <title>30 novel species of actinomycetes from the DSMZ collection.</title>
        <authorList>
            <person name="Nouioui I."/>
        </authorList>
    </citation>
    <scope>NUCLEOTIDE SEQUENCE [LARGE SCALE GENOMIC DNA]</scope>
    <source>
        <strain evidence="13">DSM 45834</strain>
    </source>
</reference>
<dbReference type="PANTHER" id="PTHR24421:SF37">
    <property type="entry name" value="SENSOR HISTIDINE KINASE NARS"/>
    <property type="match status" value="1"/>
</dbReference>
<evidence type="ECO:0000256" key="1">
    <source>
        <dbReference type="ARBA" id="ARBA00004651"/>
    </source>
</evidence>
<dbReference type="GO" id="GO:0016301">
    <property type="term" value="F:kinase activity"/>
    <property type="evidence" value="ECO:0007669"/>
    <property type="project" value="UniProtKB-KW"/>
</dbReference>
<evidence type="ECO:0000256" key="6">
    <source>
        <dbReference type="ARBA" id="ARBA00022989"/>
    </source>
</evidence>
<keyword evidence="2" id="KW-1003">Cell membrane</keyword>
<evidence type="ECO:0000256" key="5">
    <source>
        <dbReference type="ARBA" id="ARBA00022777"/>
    </source>
</evidence>
<organism evidence="12 13">
    <name type="scientific">Pseudonocardia charpentierae</name>
    <dbReference type="NCBI Taxonomy" id="3075545"/>
    <lineage>
        <taxon>Bacteria</taxon>
        <taxon>Bacillati</taxon>
        <taxon>Actinomycetota</taxon>
        <taxon>Actinomycetes</taxon>
        <taxon>Pseudonocardiales</taxon>
        <taxon>Pseudonocardiaceae</taxon>
        <taxon>Pseudonocardia</taxon>
    </lineage>
</organism>
<dbReference type="InterPro" id="IPR003594">
    <property type="entry name" value="HATPase_dom"/>
</dbReference>
<dbReference type="CDD" id="cd16917">
    <property type="entry name" value="HATPase_UhpB-NarQ-NarX-like"/>
    <property type="match status" value="1"/>
</dbReference>
<dbReference type="InterPro" id="IPR011712">
    <property type="entry name" value="Sig_transdc_His_kin_sub3_dim/P"/>
</dbReference>
<evidence type="ECO:0000313" key="12">
    <source>
        <dbReference type="EMBL" id="MDT0350554.1"/>
    </source>
</evidence>
<dbReference type="Gene3D" id="1.20.5.1930">
    <property type="match status" value="1"/>
</dbReference>
<keyword evidence="6 10" id="KW-1133">Transmembrane helix</keyword>
<gene>
    <name evidence="12" type="ORF">RM445_13565</name>
</gene>
<evidence type="ECO:0000256" key="4">
    <source>
        <dbReference type="ARBA" id="ARBA00022692"/>
    </source>
</evidence>
<keyword evidence="4 10" id="KW-0812">Transmembrane</keyword>
<evidence type="ECO:0000256" key="2">
    <source>
        <dbReference type="ARBA" id="ARBA00022475"/>
    </source>
</evidence>
<keyword evidence="13" id="KW-1185">Reference proteome</keyword>
<dbReference type="InterPro" id="IPR050482">
    <property type="entry name" value="Sensor_HK_TwoCompSys"/>
</dbReference>
<evidence type="ECO:0000259" key="11">
    <source>
        <dbReference type="PROSITE" id="PS50109"/>
    </source>
</evidence>
<evidence type="ECO:0000313" key="13">
    <source>
        <dbReference type="Proteomes" id="UP001183202"/>
    </source>
</evidence>
<dbReference type="Gene3D" id="3.30.565.10">
    <property type="entry name" value="Histidine kinase-like ATPase, C-terminal domain"/>
    <property type="match status" value="1"/>
</dbReference>
<evidence type="ECO:0000256" key="10">
    <source>
        <dbReference type="SAM" id="Phobius"/>
    </source>
</evidence>
<evidence type="ECO:0000256" key="3">
    <source>
        <dbReference type="ARBA" id="ARBA00022679"/>
    </source>
</evidence>
<feature type="transmembrane region" description="Helical" evidence="10">
    <location>
        <begin position="30"/>
        <end position="52"/>
    </location>
</feature>
<dbReference type="InterPro" id="IPR036890">
    <property type="entry name" value="HATPase_C_sf"/>
</dbReference>
<dbReference type="EMBL" id="JAVREJ010000008">
    <property type="protein sequence ID" value="MDT0350554.1"/>
    <property type="molecule type" value="Genomic_DNA"/>
</dbReference>
<feature type="domain" description="Histidine kinase" evidence="11">
    <location>
        <begin position="366"/>
        <end position="458"/>
    </location>
</feature>
<dbReference type="SUPFAM" id="SSF55874">
    <property type="entry name" value="ATPase domain of HSP90 chaperone/DNA topoisomerase II/histidine kinase"/>
    <property type="match status" value="1"/>
</dbReference>
<evidence type="ECO:0000256" key="8">
    <source>
        <dbReference type="ARBA" id="ARBA00023136"/>
    </source>
</evidence>
<comment type="subcellular location">
    <subcellularLocation>
        <location evidence="1">Cell membrane</location>
        <topology evidence="1">Multi-pass membrane protein</topology>
    </subcellularLocation>
</comment>
<feature type="compositionally biased region" description="Low complexity" evidence="9">
    <location>
        <begin position="1"/>
        <end position="13"/>
    </location>
</feature>
<dbReference type="Pfam" id="PF02518">
    <property type="entry name" value="HATPase_c"/>
    <property type="match status" value="1"/>
</dbReference>
<keyword evidence="5 12" id="KW-0418">Kinase</keyword>
<feature type="region of interest" description="Disordered" evidence="9">
    <location>
        <begin position="1"/>
        <end position="22"/>
    </location>
</feature>
<protein>
    <submittedName>
        <fullName evidence="12">Sensor histidine kinase</fullName>
    </submittedName>
</protein>
<accession>A0ABU2N9J5</accession>
<dbReference type="PROSITE" id="PS50109">
    <property type="entry name" value="HIS_KIN"/>
    <property type="match status" value="1"/>
</dbReference>
<keyword evidence="7" id="KW-0902">Two-component regulatory system</keyword>
<name>A0ABU2N9J5_9PSEU</name>
<dbReference type="Pfam" id="PF07730">
    <property type="entry name" value="HisKA_3"/>
    <property type="match status" value="1"/>
</dbReference>